<evidence type="ECO:0000259" key="3">
    <source>
        <dbReference type="SMART" id="SM00555"/>
    </source>
</evidence>
<dbReference type="AlphaFoldDB" id="A0A871RAL0"/>
<feature type="compositionally biased region" description="Polar residues" evidence="2">
    <location>
        <begin position="862"/>
        <end position="882"/>
    </location>
</feature>
<feature type="region of interest" description="Disordered" evidence="2">
    <location>
        <begin position="70"/>
        <end position="90"/>
    </location>
</feature>
<dbReference type="GO" id="GO:0005078">
    <property type="term" value="F:MAP-kinase scaffold activity"/>
    <property type="evidence" value="ECO:0007669"/>
    <property type="project" value="TreeGrafter"/>
</dbReference>
<feature type="compositionally biased region" description="Basic and acidic residues" evidence="2">
    <location>
        <begin position="1051"/>
        <end position="1082"/>
    </location>
</feature>
<feature type="domain" description="GIT Spa2 homology (SHD)" evidence="3">
    <location>
        <begin position="40"/>
        <end position="70"/>
    </location>
</feature>
<dbReference type="GO" id="GO:0005935">
    <property type="term" value="C:cellular bud neck"/>
    <property type="evidence" value="ECO:0007669"/>
    <property type="project" value="TreeGrafter"/>
</dbReference>
<dbReference type="GO" id="GO:0005826">
    <property type="term" value="C:actomyosin contractile ring"/>
    <property type="evidence" value="ECO:0007669"/>
    <property type="project" value="TreeGrafter"/>
</dbReference>
<dbReference type="GO" id="GO:0005934">
    <property type="term" value="C:cellular bud tip"/>
    <property type="evidence" value="ECO:0007669"/>
    <property type="project" value="TreeGrafter"/>
</dbReference>
<dbReference type="Gene3D" id="1.20.120.330">
    <property type="entry name" value="Nucleotidyltransferases domain 2"/>
    <property type="match status" value="1"/>
</dbReference>
<evidence type="ECO:0000313" key="4">
    <source>
        <dbReference type="EMBL" id="QOU19631.1"/>
    </source>
</evidence>
<dbReference type="Proteomes" id="UP000663131">
    <property type="component" value="Chromosome 6"/>
</dbReference>
<reference evidence="4" key="1">
    <citation type="submission" date="2020-10" db="EMBL/GenBank/DDBJ databases">
        <authorList>
            <person name="Palmer J.M."/>
        </authorList>
    </citation>
    <scope>NUCLEOTIDE SEQUENCE</scope>
    <source>
        <strain evidence="4">UCD 2041</strain>
    </source>
</reference>
<feature type="compositionally biased region" description="Low complexity" evidence="2">
    <location>
        <begin position="922"/>
        <end position="931"/>
    </location>
</feature>
<feature type="region of interest" description="Disordered" evidence="2">
    <location>
        <begin position="404"/>
        <end position="430"/>
    </location>
</feature>
<dbReference type="OrthoDB" id="5588096at2759"/>
<feature type="compositionally biased region" description="Polar residues" evidence="2">
    <location>
        <begin position="124"/>
        <end position="147"/>
    </location>
</feature>
<dbReference type="InterPro" id="IPR022018">
    <property type="entry name" value="GIT1_C"/>
</dbReference>
<dbReference type="GO" id="GO:0000131">
    <property type="term" value="C:incipient cellular bud site"/>
    <property type="evidence" value="ECO:0007669"/>
    <property type="project" value="TreeGrafter"/>
</dbReference>
<sequence>MMNSILEPSNFIKYHKSLKLYLGISQDKLTPITSARVAKAREKLSRLTEIQFYDLSTDVYDELQRRINETNEKPKHLLPQSNYHPKRNQARQKLAALPSQRFKDLVNDVLFEIDRRHLAEQPSIERSSMGSPNLNDYPSARESSQQTESKRLSLQRSEQSLSIQEIPKLHIDSPFDDLDDANEVKTPVRENFQQQKVETPSQREIKATKVVPKRAELTWSSDEEEEDALSNDASRPGRISIESREMKNRATENKSPLTSNHNSLTKDTKIKEDYEEKLKAKDDIIQGLNEQLTSLRENIELNEQKVSNLESELLEKDSNMKSLKEESSKFSELEVTNAEQLNKIAELQDQLHKAIPKVRELDDLKGKYKELQEKYESADREINSNSNDLNDKVSDLEKQNKLLQEESESQKRSYQELQKKHEQLSRQHSLLQKDHTALQKTMEDIPMARNGSSTSLKRTSSEIPDSVWQKKFQELKADKISDYIISAKGPDVESLQRYCDLDGSVPLIAVANLYAGVEMMLSYISEEKISTFGLFNGVSGIAAAVRAITKDAGSTDPTSAVGEKTQLIEASLSNLLTSTRYYALYLDVMPKLLMHAAISDVYFSVLDLTSLRKIHAVGDTLIQAIKDSRSRTEQSLQEASNQKAHELTQSNLQSRELNSQKNEDPLASLPDYIHSGNLPDVPKFDGDGSDASTPPRTPTEEETLTQVKPLRMAERLSSQEDLTKRSTSDGHRAPRNFKRPLPTISPIQVHSPRMRNIYQDKNSTMEKASEKPLTVQTISTDRLADQSERPVEVGKEAARKDVERKESAKKQPVHLSKISPTSSAPKAINTVPHLDHHTINKKPAVISKSQTPVRNSPPAANVSVSSLASKFSEISSNESTPHSIGKAVSRSGSTPRSSKINKFKQRFEQNDAESLKHDSFISSSPSGSPSPVKYHSNGGEVAKAFDKFGARVNSMDRSPVSKRLFTDEKQDDDESDGDSEESEYDTTGVEAKIETVRKIPQYEQSGTESDLKVPEPKPRYIQGSGSTDEISNSNQTRAVAAEVSDEEASDEESKKEESKEVDIRQEDKMSDDNDAEEKKETPMRATTEEEEENFDFENFNTLDPDNTLKELLLYLEHQTVEVISAIQQLLQSIRNPKATRGLLRGAAELIITVVKQMCEGTKTLMSQSRYADAMGHAQYVVDVLDDCVIRMDKLYGKDHSKDVMYADKDFKQRSAGIAFDIARSTKELVKTVEEASLRDEIAVIDSRLNAPSHA</sequence>
<proteinExistence type="predicted"/>
<dbReference type="InterPro" id="IPR039892">
    <property type="entry name" value="Spa2/Sph1"/>
</dbReference>
<dbReference type="InterPro" id="IPR013724">
    <property type="entry name" value="GIT_SHD"/>
</dbReference>
<dbReference type="GO" id="GO:0036267">
    <property type="term" value="P:invasive filamentous growth"/>
    <property type="evidence" value="ECO:0007669"/>
    <property type="project" value="TreeGrafter"/>
</dbReference>
<dbReference type="GO" id="GO:0007124">
    <property type="term" value="P:pseudohyphal growth"/>
    <property type="evidence" value="ECO:0007669"/>
    <property type="project" value="TreeGrafter"/>
</dbReference>
<dbReference type="PANTHER" id="PTHR21601">
    <property type="entry name" value="SPA2 PROTEIN"/>
    <property type="match status" value="1"/>
</dbReference>
<feature type="compositionally biased region" description="Polar residues" evidence="2">
    <location>
        <begin position="253"/>
        <end position="263"/>
    </location>
</feature>
<feature type="domain" description="GIT Spa2 homology (SHD)" evidence="3">
    <location>
        <begin position="90"/>
        <end position="120"/>
    </location>
</feature>
<feature type="compositionally biased region" description="Basic and acidic residues" evidence="2">
    <location>
        <begin position="711"/>
        <end position="732"/>
    </location>
</feature>
<feature type="compositionally biased region" description="Polar residues" evidence="2">
    <location>
        <begin position="633"/>
        <end position="660"/>
    </location>
</feature>
<feature type="compositionally biased region" description="Basic and acidic residues" evidence="2">
    <location>
        <begin position="782"/>
        <end position="809"/>
    </location>
</feature>
<dbReference type="Pfam" id="PF23742">
    <property type="entry name" value="VBS_C3G9"/>
    <property type="match status" value="1"/>
</dbReference>
<feature type="region of interest" description="Disordered" evidence="2">
    <location>
        <begin position="632"/>
        <end position="745"/>
    </location>
</feature>
<dbReference type="PANTHER" id="PTHR21601:SF0">
    <property type="entry name" value="PROTEIN SPA2-RELATED"/>
    <property type="match status" value="1"/>
</dbReference>
<dbReference type="GO" id="GO:0007121">
    <property type="term" value="P:bipolar cellular bud site selection"/>
    <property type="evidence" value="ECO:0007669"/>
    <property type="project" value="TreeGrafter"/>
</dbReference>
<evidence type="ECO:0000256" key="2">
    <source>
        <dbReference type="SAM" id="MobiDB-lite"/>
    </source>
</evidence>
<feature type="compositionally biased region" description="Acidic residues" evidence="2">
    <location>
        <begin position="969"/>
        <end position="984"/>
    </location>
</feature>
<feature type="region of interest" description="Disordered" evidence="2">
    <location>
        <begin position="213"/>
        <end position="268"/>
    </location>
</feature>
<gene>
    <name evidence="4" type="ORF">BRETT_003782</name>
</gene>
<dbReference type="GO" id="GO:1902716">
    <property type="term" value="C:cell cortex of growing cell tip"/>
    <property type="evidence" value="ECO:0007669"/>
    <property type="project" value="TreeGrafter"/>
</dbReference>
<feature type="compositionally biased region" description="Basic and acidic residues" evidence="2">
    <location>
        <begin position="1009"/>
        <end position="1018"/>
    </location>
</feature>
<dbReference type="InterPro" id="IPR056439">
    <property type="entry name" value="VBS_C3G9"/>
</dbReference>
<feature type="compositionally biased region" description="Basic and acidic residues" evidence="2">
    <location>
        <begin position="905"/>
        <end position="919"/>
    </location>
</feature>
<evidence type="ECO:0000256" key="1">
    <source>
        <dbReference type="ARBA" id="ARBA00022737"/>
    </source>
</evidence>
<dbReference type="GO" id="GO:0043332">
    <property type="term" value="C:mating projection tip"/>
    <property type="evidence" value="ECO:0007669"/>
    <property type="project" value="TreeGrafter"/>
</dbReference>
<feature type="compositionally biased region" description="Polar residues" evidence="2">
    <location>
        <begin position="1023"/>
        <end position="1037"/>
    </location>
</feature>
<protein>
    <recommendedName>
        <fullName evidence="3">GIT Spa2 homology (SHD) domain-containing protein</fullName>
    </recommendedName>
</protein>
<dbReference type="SMART" id="SM00555">
    <property type="entry name" value="GIT"/>
    <property type="match status" value="2"/>
</dbReference>
<keyword evidence="1" id="KW-0677">Repeat</keyword>
<dbReference type="Pfam" id="PF08518">
    <property type="entry name" value="GIT_SHD"/>
    <property type="match status" value="2"/>
</dbReference>
<accession>A0A871RAL0</accession>
<dbReference type="GeneID" id="64575705"/>
<feature type="region of interest" description="Disordered" evidence="2">
    <location>
        <begin position="763"/>
        <end position="1092"/>
    </location>
</feature>
<dbReference type="EMBL" id="CP063134">
    <property type="protein sequence ID" value="QOU19631.1"/>
    <property type="molecule type" value="Genomic_DNA"/>
</dbReference>
<dbReference type="Pfam" id="PF12205">
    <property type="entry name" value="GIT1_C"/>
    <property type="match status" value="1"/>
</dbReference>
<feature type="compositionally biased region" description="Basic and acidic residues" evidence="2">
    <location>
        <begin position="241"/>
        <end position="252"/>
    </location>
</feature>
<dbReference type="RefSeq" id="XP_041136124.1">
    <property type="nucleotide sequence ID" value="XM_041282285.1"/>
</dbReference>
<reference evidence="4" key="2">
    <citation type="journal article" name="BMC Genomics">
        <title>New genome assemblies reveal patterns of domestication and adaptation across Brettanomyces (Dekkera) species.</title>
        <authorList>
            <person name="Roach M.J."/>
            <person name="Borneman A.R."/>
        </authorList>
    </citation>
    <scope>NUCLEOTIDE SEQUENCE</scope>
    <source>
        <strain evidence="4">UCD 2041</strain>
    </source>
</reference>
<evidence type="ECO:0000313" key="5">
    <source>
        <dbReference type="Proteomes" id="UP000663131"/>
    </source>
</evidence>
<dbReference type="KEGG" id="bbrx:BRETT_003782"/>
<organism evidence="4 5">
    <name type="scientific">Dekkera bruxellensis</name>
    <name type="common">Brettanomyces custersii</name>
    <dbReference type="NCBI Taxonomy" id="5007"/>
    <lineage>
        <taxon>Eukaryota</taxon>
        <taxon>Fungi</taxon>
        <taxon>Dikarya</taxon>
        <taxon>Ascomycota</taxon>
        <taxon>Saccharomycotina</taxon>
        <taxon>Pichiomycetes</taxon>
        <taxon>Pichiales</taxon>
        <taxon>Pichiaceae</taxon>
        <taxon>Brettanomyces</taxon>
    </lineage>
</organism>
<feature type="region of interest" description="Disordered" evidence="2">
    <location>
        <begin position="122"/>
        <end position="159"/>
    </location>
</feature>
<name>A0A871RAL0_DEKBR</name>